<keyword evidence="2" id="KW-1185">Reference proteome</keyword>
<proteinExistence type="predicted"/>
<protein>
    <submittedName>
        <fullName evidence="1">Uncharacterized protein</fullName>
    </submittedName>
</protein>
<name>A0A3A1TX31_9MICO</name>
<sequence>MSHRTHPQQAVEACEQGAMCIDDRPGHAVTLLHLRLAHLHPEGWSDAVVERSRHDGAIELRRWSDGSALRLWHHVDRRDLLVPGSLVSVHERYGVLAAGEHRLNVAAR</sequence>
<dbReference type="AlphaFoldDB" id="A0A3A1TX31"/>
<dbReference type="OrthoDB" id="5189813at2"/>
<gene>
    <name evidence="1" type="ORF">D1781_11865</name>
</gene>
<comment type="caution">
    <text evidence="1">The sequence shown here is derived from an EMBL/GenBank/DDBJ whole genome shotgun (WGS) entry which is preliminary data.</text>
</comment>
<dbReference type="Proteomes" id="UP000265742">
    <property type="component" value="Unassembled WGS sequence"/>
</dbReference>
<dbReference type="RefSeq" id="WP_119482478.1">
    <property type="nucleotide sequence ID" value="NZ_QXTG01000002.1"/>
</dbReference>
<dbReference type="EMBL" id="QXTG01000002">
    <property type="protein sequence ID" value="RIX28168.1"/>
    <property type="molecule type" value="Genomic_DNA"/>
</dbReference>
<accession>A0A3A1TX31</accession>
<reference evidence="2" key="1">
    <citation type="submission" date="2018-09" db="EMBL/GenBank/DDBJ databases">
        <authorList>
            <person name="Kim I."/>
        </authorList>
    </citation>
    <scope>NUCLEOTIDE SEQUENCE [LARGE SCALE GENOMIC DNA]</scope>
    <source>
        <strain evidence="2">DD4a</strain>
    </source>
</reference>
<evidence type="ECO:0000313" key="1">
    <source>
        <dbReference type="EMBL" id="RIX28168.1"/>
    </source>
</evidence>
<organism evidence="1 2">
    <name type="scientific">Amnibacterium setariae</name>
    <dbReference type="NCBI Taxonomy" id="2306585"/>
    <lineage>
        <taxon>Bacteria</taxon>
        <taxon>Bacillati</taxon>
        <taxon>Actinomycetota</taxon>
        <taxon>Actinomycetes</taxon>
        <taxon>Micrococcales</taxon>
        <taxon>Microbacteriaceae</taxon>
        <taxon>Amnibacterium</taxon>
    </lineage>
</organism>
<evidence type="ECO:0000313" key="2">
    <source>
        <dbReference type="Proteomes" id="UP000265742"/>
    </source>
</evidence>